<evidence type="ECO:0000256" key="1">
    <source>
        <dbReference type="ARBA" id="ARBA00004651"/>
    </source>
</evidence>
<feature type="transmembrane region" description="Helical" evidence="6">
    <location>
        <begin position="164"/>
        <end position="184"/>
    </location>
</feature>
<feature type="transmembrane region" description="Helical" evidence="6">
    <location>
        <begin position="193"/>
        <end position="215"/>
    </location>
</feature>
<evidence type="ECO:0000256" key="5">
    <source>
        <dbReference type="ARBA" id="ARBA00023136"/>
    </source>
</evidence>
<feature type="transmembrane region" description="Helical" evidence="6">
    <location>
        <begin position="84"/>
        <end position="108"/>
    </location>
</feature>
<keyword evidence="2" id="KW-1003">Cell membrane</keyword>
<evidence type="ECO:0000256" key="2">
    <source>
        <dbReference type="ARBA" id="ARBA00022475"/>
    </source>
</evidence>
<accession>A0A974NRT1</accession>
<dbReference type="KEGG" id="ppsr:I6J18_15175"/>
<comment type="subcellular location">
    <subcellularLocation>
        <location evidence="1">Cell membrane</location>
        <topology evidence="1">Multi-pass membrane protein</topology>
    </subcellularLocation>
</comment>
<protein>
    <submittedName>
        <fullName evidence="7">Cytochrome c oxidase assembly protein</fullName>
    </submittedName>
</protein>
<dbReference type="AlphaFoldDB" id="A0A974NRT1"/>
<dbReference type="Proteomes" id="UP000595254">
    <property type="component" value="Chromosome"/>
</dbReference>
<reference evidence="7 8" key="1">
    <citation type="submission" date="2021-01" db="EMBL/GenBank/DDBJ databases">
        <title>FDA dAtabase for Regulatory Grade micrObial Sequences (FDA-ARGOS): Supporting development and validation of Infectious Disease Dx tests.</title>
        <authorList>
            <person name="Nelson B."/>
            <person name="Plummer A."/>
            <person name="Tallon L."/>
            <person name="Sadzewicz L."/>
            <person name="Zhao X."/>
            <person name="Boylan J."/>
            <person name="Ott S."/>
            <person name="Bowen H."/>
            <person name="Vavikolanu K."/>
            <person name="Mehta A."/>
            <person name="Aluvathingal J."/>
            <person name="Nadendla S."/>
            <person name="Myers T."/>
            <person name="Yan Y."/>
            <person name="Sichtig H."/>
        </authorList>
    </citation>
    <scope>NUCLEOTIDE SEQUENCE [LARGE SCALE GENOMIC DNA]</scope>
    <source>
        <strain evidence="7 8">FDAARGOS_1161</strain>
    </source>
</reference>
<evidence type="ECO:0000256" key="6">
    <source>
        <dbReference type="SAM" id="Phobius"/>
    </source>
</evidence>
<dbReference type="Pfam" id="PF09678">
    <property type="entry name" value="Caa3_CtaG"/>
    <property type="match status" value="1"/>
</dbReference>
<keyword evidence="5 6" id="KW-0472">Membrane</keyword>
<dbReference type="InterPro" id="IPR019108">
    <property type="entry name" value="Caa3_assmbl_CtaG-rel"/>
</dbReference>
<sequence length="266" mass="29891">MNHSNHNEVHINLAGEAGSQILLALPFILVLILYLCAVFISNRHHKKWPVARTVYWVFGVLSAILAVAGPIANRAHIDFNAHMLGHLLLGMLAPLLMVLAAPMTLMLRTLSVTSARRLTGVLRSWPSRMFTHPLVASFLNVGGLWLLYTTNLYALMHESNMLNYLVHVHVFIAGYLFTVSMIYIDPILHRISFLFRTIVLIIALAGHGILSKYLYTQPPAGIPFEQAKQGSMMMYYGGDIIDLILIFILCLQWFRATKPRREAAMG</sequence>
<feature type="transmembrane region" description="Helical" evidence="6">
    <location>
        <begin position="53"/>
        <end position="72"/>
    </location>
</feature>
<proteinExistence type="predicted"/>
<dbReference type="GO" id="GO:0005886">
    <property type="term" value="C:plasma membrane"/>
    <property type="evidence" value="ECO:0007669"/>
    <property type="project" value="UniProtKB-SubCell"/>
</dbReference>
<evidence type="ECO:0000256" key="4">
    <source>
        <dbReference type="ARBA" id="ARBA00022989"/>
    </source>
</evidence>
<name>A0A974NRT1_PERPY</name>
<feature type="transmembrane region" description="Helical" evidence="6">
    <location>
        <begin position="129"/>
        <end position="148"/>
    </location>
</feature>
<evidence type="ECO:0000256" key="3">
    <source>
        <dbReference type="ARBA" id="ARBA00022692"/>
    </source>
</evidence>
<gene>
    <name evidence="7" type="ORF">I6J18_15175</name>
</gene>
<keyword evidence="8" id="KW-1185">Reference proteome</keyword>
<organism evidence="7 8">
    <name type="scientific">Peribacillus psychrosaccharolyticus</name>
    <name type="common">Bacillus psychrosaccharolyticus</name>
    <dbReference type="NCBI Taxonomy" id="1407"/>
    <lineage>
        <taxon>Bacteria</taxon>
        <taxon>Bacillati</taxon>
        <taxon>Bacillota</taxon>
        <taxon>Bacilli</taxon>
        <taxon>Bacillales</taxon>
        <taxon>Bacillaceae</taxon>
        <taxon>Peribacillus</taxon>
    </lineage>
</organism>
<feature type="transmembrane region" description="Helical" evidence="6">
    <location>
        <begin position="20"/>
        <end position="41"/>
    </location>
</feature>
<evidence type="ECO:0000313" key="7">
    <source>
        <dbReference type="EMBL" id="QQT02699.1"/>
    </source>
</evidence>
<feature type="transmembrane region" description="Helical" evidence="6">
    <location>
        <begin position="235"/>
        <end position="254"/>
    </location>
</feature>
<dbReference type="EMBL" id="CP068053">
    <property type="protein sequence ID" value="QQT02699.1"/>
    <property type="molecule type" value="Genomic_DNA"/>
</dbReference>
<keyword evidence="4 6" id="KW-1133">Transmembrane helix</keyword>
<evidence type="ECO:0000313" key="8">
    <source>
        <dbReference type="Proteomes" id="UP000595254"/>
    </source>
</evidence>
<dbReference type="RefSeq" id="WP_051387806.1">
    <property type="nucleotide sequence ID" value="NZ_CP068053.1"/>
</dbReference>
<keyword evidence="3 6" id="KW-0812">Transmembrane</keyword>